<dbReference type="GO" id="GO:0002009">
    <property type="term" value="P:morphogenesis of an epithelium"/>
    <property type="evidence" value="ECO:0007669"/>
    <property type="project" value="UniProtKB-ARBA"/>
</dbReference>
<reference evidence="5" key="1">
    <citation type="submission" date="2022-08" db="EMBL/GenBank/DDBJ databases">
        <title>Genome sequencing of akame (Lates japonicus).</title>
        <authorList>
            <person name="Hashiguchi Y."/>
            <person name="Takahashi H."/>
        </authorList>
    </citation>
    <scope>NUCLEOTIDE SEQUENCE</scope>
    <source>
        <strain evidence="5">Kochi</strain>
    </source>
</reference>
<dbReference type="Gene3D" id="4.10.900.10">
    <property type="entry name" value="TCF3-CBD (Catenin binding domain)"/>
    <property type="match status" value="1"/>
</dbReference>
<protein>
    <submittedName>
        <fullName evidence="5">Cadherin-like protein 26 isoform X1</fullName>
    </submittedName>
</protein>
<organism evidence="5 6">
    <name type="scientific">Lates japonicus</name>
    <name type="common">Japanese lates</name>
    <dbReference type="NCBI Taxonomy" id="270547"/>
    <lineage>
        <taxon>Eukaryota</taxon>
        <taxon>Metazoa</taxon>
        <taxon>Chordata</taxon>
        <taxon>Craniata</taxon>
        <taxon>Vertebrata</taxon>
        <taxon>Euteleostomi</taxon>
        <taxon>Actinopterygii</taxon>
        <taxon>Neopterygii</taxon>
        <taxon>Teleostei</taxon>
        <taxon>Neoteleostei</taxon>
        <taxon>Acanthomorphata</taxon>
        <taxon>Carangaria</taxon>
        <taxon>Carangaria incertae sedis</taxon>
        <taxon>Centropomidae</taxon>
        <taxon>Lates</taxon>
    </lineage>
</organism>
<proteinExistence type="predicted"/>
<evidence type="ECO:0000259" key="4">
    <source>
        <dbReference type="Pfam" id="PF01049"/>
    </source>
</evidence>
<sequence>MCANLRRTGHADCKDLSHLSVELPPSPRVMGERRDSWLKTLHGSYSSQAHSAAGTYKCCGTATGGLKQATAKGRERRETPCEKPWRQSGHGMYSTWTTNRANTYQQGGSSQYQRSFSLQSNQHISDHIERRLYIIDGNQADYLGYEPHEYAYEGQGSKCQSLDELSLSNLGDDLQFLNDLGPKFKTLGGICQQKIQEKKTKL</sequence>
<feature type="domain" description="Cadherin Y-type LIR-motif" evidence="4">
    <location>
        <begin position="148"/>
        <end position="191"/>
    </location>
</feature>
<evidence type="ECO:0000256" key="1">
    <source>
        <dbReference type="ARBA" id="ARBA00022692"/>
    </source>
</evidence>
<name>A0AAD3NEC2_LATJO</name>
<dbReference type="GO" id="GO:0005509">
    <property type="term" value="F:calcium ion binding"/>
    <property type="evidence" value="ECO:0007669"/>
    <property type="project" value="InterPro"/>
</dbReference>
<dbReference type="AlphaFoldDB" id="A0AAD3NEC2"/>
<gene>
    <name evidence="5" type="ORF">AKAME5_002426700</name>
</gene>
<dbReference type="InterPro" id="IPR000233">
    <property type="entry name" value="Cadherin_Y-type_LIR"/>
</dbReference>
<accession>A0AAD3NEC2</accession>
<dbReference type="InterPro" id="IPR027397">
    <property type="entry name" value="Catenin-bd_sf"/>
</dbReference>
<dbReference type="EMBL" id="BRZM01001317">
    <property type="protein sequence ID" value="GLD72942.1"/>
    <property type="molecule type" value="Genomic_DNA"/>
</dbReference>
<evidence type="ECO:0000256" key="2">
    <source>
        <dbReference type="ARBA" id="ARBA00022989"/>
    </source>
</evidence>
<evidence type="ECO:0000313" key="5">
    <source>
        <dbReference type="EMBL" id="GLD72942.1"/>
    </source>
</evidence>
<keyword evidence="2" id="KW-0472">Membrane</keyword>
<comment type="function">
    <text evidence="3">Cadherins are calcium-dependent cell adhesion proteins.</text>
</comment>
<dbReference type="Pfam" id="PF01049">
    <property type="entry name" value="CADH_Y-type_LIR"/>
    <property type="match status" value="1"/>
</dbReference>
<comment type="caution">
    <text evidence="5">The sequence shown here is derived from an EMBL/GenBank/DDBJ whole genome shotgun (WGS) entry which is preliminary data.</text>
</comment>
<keyword evidence="6" id="KW-1185">Reference proteome</keyword>
<evidence type="ECO:0000256" key="3">
    <source>
        <dbReference type="RuleBase" id="RU004357"/>
    </source>
</evidence>
<dbReference type="GO" id="GO:0007156">
    <property type="term" value="P:homophilic cell adhesion via plasma membrane adhesion molecules"/>
    <property type="evidence" value="ECO:0007669"/>
    <property type="project" value="InterPro"/>
</dbReference>
<dbReference type="Proteomes" id="UP001279410">
    <property type="component" value="Unassembled WGS sequence"/>
</dbReference>
<keyword evidence="1" id="KW-0812">Transmembrane</keyword>
<keyword evidence="2" id="KW-1133">Transmembrane helix</keyword>
<evidence type="ECO:0000313" key="6">
    <source>
        <dbReference type="Proteomes" id="UP001279410"/>
    </source>
</evidence>